<gene>
    <name evidence="9" type="ORF">EFBL_3611</name>
</gene>
<feature type="transmembrane region" description="Helical" evidence="7">
    <location>
        <begin position="243"/>
        <end position="262"/>
    </location>
</feature>
<evidence type="ECO:0000313" key="9">
    <source>
        <dbReference type="EMBL" id="GAX91920.1"/>
    </source>
</evidence>
<feature type="transmembrane region" description="Helical" evidence="7">
    <location>
        <begin position="126"/>
        <end position="142"/>
    </location>
</feature>
<keyword evidence="3" id="KW-1003">Cell membrane</keyword>
<sequence length="302" mass="32806">MRLLFYGLLICTSILWAGNFVAGKFLVGHASPLTLTTMRWAVAILVLLPIVRIFDGKLLPQKKALLPLFLMGLTGVVFFNIFMFLALERTSADNVGLLSALNPVAIAIASFLLLKETMSSRQMTGMLVSLAGVLLVISHGNLQRLLEFRFNTGDLFMLAAVGTWGLYAVAGRKAMACVSPYMSTLWAGIFGVLTLLPFNLPNLEVRNPDLAFWIATGYVSVGATVLAMVFWNIGVQRVGGTKAGMFLNFNPIFTAILAYVFLGELMTWIQVAGTVLVIGGVYLFTTRSKRQVPVAKGQSEAA</sequence>
<keyword evidence="4 7" id="KW-0812">Transmembrane</keyword>
<evidence type="ECO:0000256" key="4">
    <source>
        <dbReference type="ARBA" id="ARBA00022692"/>
    </source>
</evidence>
<dbReference type="Pfam" id="PF00892">
    <property type="entry name" value="EamA"/>
    <property type="match status" value="2"/>
</dbReference>
<keyword evidence="5 7" id="KW-1133">Transmembrane helix</keyword>
<evidence type="ECO:0000256" key="7">
    <source>
        <dbReference type="SAM" id="Phobius"/>
    </source>
</evidence>
<dbReference type="GO" id="GO:0005886">
    <property type="term" value="C:plasma membrane"/>
    <property type="evidence" value="ECO:0007669"/>
    <property type="project" value="UniProtKB-SubCell"/>
</dbReference>
<reference evidence="10" key="1">
    <citation type="submission" date="2017-07" db="EMBL/GenBank/DDBJ databases">
        <title>Draft genome sequence of Effusibacillus lacus strain skLN1.</title>
        <authorList>
            <person name="Watanabe M."/>
            <person name="Kojima H."/>
            <person name="Fukui M."/>
        </authorList>
    </citation>
    <scope>NUCLEOTIDE SEQUENCE [LARGE SCALE GENOMIC DNA]</scope>
    <source>
        <strain evidence="10">skLN1</strain>
    </source>
</reference>
<accession>A0A292YTV1</accession>
<comment type="similarity">
    <text evidence="2">Belongs to the EamA transporter family.</text>
</comment>
<evidence type="ECO:0000256" key="6">
    <source>
        <dbReference type="ARBA" id="ARBA00023136"/>
    </source>
</evidence>
<evidence type="ECO:0000256" key="1">
    <source>
        <dbReference type="ARBA" id="ARBA00004651"/>
    </source>
</evidence>
<evidence type="ECO:0000256" key="5">
    <source>
        <dbReference type="ARBA" id="ARBA00022989"/>
    </source>
</evidence>
<keyword evidence="10" id="KW-1185">Reference proteome</keyword>
<proteinExistence type="inferred from homology"/>
<evidence type="ECO:0000256" key="3">
    <source>
        <dbReference type="ARBA" id="ARBA00022475"/>
    </source>
</evidence>
<protein>
    <submittedName>
        <fullName evidence="9">EamA family transporter</fullName>
    </submittedName>
</protein>
<comment type="caution">
    <text evidence="9">The sequence shown here is derived from an EMBL/GenBank/DDBJ whole genome shotgun (WGS) entry which is preliminary data.</text>
</comment>
<dbReference type="EMBL" id="BDUF01000109">
    <property type="protein sequence ID" value="GAX91920.1"/>
    <property type="molecule type" value="Genomic_DNA"/>
</dbReference>
<dbReference type="InterPro" id="IPR000620">
    <property type="entry name" value="EamA_dom"/>
</dbReference>
<feature type="transmembrane region" description="Helical" evidence="7">
    <location>
        <begin position="210"/>
        <end position="231"/>
    </location>
</feature>
<dbReference type="AlphaFoldDB" id="A0A292YTV1"/>
<dbReference type="Gene3D" id="1.10.3730.20">
    <property type="match status" value="2"/>
</dbReference>
<evidence type="ECO:0000313" key="10">
    <source>
        <dbReference type="Proteomes" id="UP000217785"/>
    </source>
</evidence>
<feature type="domain" description="EamA" evidence="8">
    <location>
        <begin position="152"/>
        <end position="285"/>
    </location>
</feature>
<feature type="transmembrane region" description="Helical" evidence="7">
    <location>
        <begin position="181"/>
        <end position="198"/>
    </location>
</feature>
<evidence type="ECO:0000256" key="2">
    <source>
        <dbReference type="ARBA" id="ARBA00007362"/>
    </source>
</evidence>
<evidence type="ECO:0000259" key="8">
    <source>
        <dbReference type="Pfam" id="PF00892"/>
    </source>
</evidence>
<dbReference type="InterPro" id="IPR050638">
    <property type="entry name" value="AA-Vitamin_Transporters"/>
</dbReference>
<comment type="subcellular location">
    <subcellularLocation>
        <location evidence="1">Cell membrane</location>
        <topology evidence="1">Multi-pass membrane protein</topology>
    </subcellularLocation>
</comment>
<dbReference type="SUPFAM" id="SSF103481">
    <property type="entry name" value="Multidrug resistance efflux transporter EmrE"/>
    <property type="match status" value="2"/>
</dbReference>
<keyword evidence="6 7" id="KW-0472">Membrane</keyword>
<dbReference type="Proteomes" id="UP000217785">
    <property type="component" value="Unassembled WGS sequence"/>
</dbReference>
<feature type="transmembrane region" description="Helical" evidence="7">
    <location>
        <begin position="97"/>
        <end position="114"/>
    </location>
</feature>
<dbReference type="InterPro" id="IPR037185">
    <property type="entry name" value="EmrE-like"/>
</dbReference>
<dbReference type="PANTHER" id="PTHR32322:SF18">
    <property type="entry name" value="S-ADENOSYLMETHIONINE_S-ADENOSYLHOMOCYSTEINE TRANSPORTER"/>
    <property type="match status" value="1"/>
</dbReference>
<name>A0A292YTV1_9BACL</name>
<organism evidence="9 10">
    <name type="scientific">Effusibacillus lacus</name>
    <dbReference type="NCBI Taxonomy" id="1348429"/>
    <lineage>
        <taxon>Bacteria</taxon>
        <taxon>Bacillati</taxon>
        <taxon>Bacillota</taxon>
        <taxon>Bacilli</taxon>
        <taxon>Bacillales</taxon>
        <taxon>Alicyclobacillaceae</taxon>
        <taxon>Effusibacillus</taxon>
    </lineage>
</organism>
<dbReference type="PANTHER" id="PTHR32322">
    <property type="entry name" value="INNER MEMBRANE TRANSPORTER"/>
    <property type="match status" value="1"/>
</dbReference>
<feature type="domain" description="EamA" evidence="8">
    <location>
        <begin position="7"/>
        <end position="137"/>
    </location>
</feature>
<feature type="transmembrane region" description="Helical" evidence="7">
    <location>
        <begin position="33"/>
        <end position="54"/>
    </location>
</feature>
<feature type="transmembrane region" description="Helical" evidence="7">
    <location>
        <begin position="148"/>
        <end position="169"/>
    </location>
</feature>
<dbReference type="RefSeq" id="WP_231705895.1">
    <property type="nucleotide sequence ID" value="NZ_BDUF01000109.1"/>
</dbReference>
<feature type="transmembrane region" description="Helical" evidence="7">
    <location>
        <begin position="268"/>
        <end position="285"/>
    </location>
</feature>
<feature type="transmembrane region" description="Helical" evidence="7">
    <location>
        <begin position="66"/>
        <end position="85"/>
    </location>
</feature>